<dbReference type="PROSITE" id="PS00101">
    <property type="entry name" value="HEXAPEP_TRANSFERASES"/>
    <property type="match status" value="1"/>
</dbReference>
<keyword evidence="2" id="KW-0808">Transferase</keyword>
<feature type="domain" description="Nucleotidyl transferase" evidence="4">
    <location>
        <begin position="200"/>
        <end position="311"/>
    </location>
</feature>
<feature type="region of interest" description="Disordered" evidence="3">
    <location>
        <begin position="74"/>
        <end position="101"/>
    </location>
</feature>
<dbReference type="InterPro" id="IPR050486">
    <property type="entry name" value="Mannose-1P_guanyltransferase"/>
</dbReference>
<organism evidence="6 7">
    <name type="scientific">Ranitomeya imitator</name>
    <name type="common">mimic poison frog</name>
    <dbReference type="NCBI Taxonomy" id="111125"/>
    <lineage>
        <taxon>Eukaryota</taxon>
        <taxon>Metazoa</taxon>
        <taxon>Chordata</taxon>
        <taxon>Craniata</taxon>
        <taxon>Vertebrata</taxon>
        <taxon>Euteleostomi</taxon>
        <taxon>Amphibia</taxon>
        <taxon>Batrachia</taxon>
        <taxon>Anura</taxon>
        <taxon>Neobatrachia</taxon>
        <taxon>Hyloidea</taxon>
        <taxon>Dendrobatidae</taxon>
        <taxon>Dendrobatinae</taxon>
        <taxon>Ranitomeya</taxon>
    </lineage>
</organism>
<gene>
    <name evidence="6" type="ORF">RIMI_LOCUS11765179</name>
</gene>
<dbReference type="SUPFAM" id="SSF53448">
    <property type="entry name" value="Nucleotide-diphospho-sugar transferases"/>
    <property type="match status" value="1"/>
</dbReference>
<evidence type="ECO:0000259" key="5">
    <source>
        <dbReference type="Pfam" id="PF25087"/>
    </source>
</evidence>
<dbReference type="InterPro" id="IPR029044">
    <property type="entry name" value="Nucleotide-diphossugar_trans"/>
</dbReference>
<sequence>MALGRIKCCFPFITLFNSHQIVRPSKIYLGEPTSPFNTSKQIRQQRQRILKFDCDLIKKARNLGGRFVSRRVTETPARAAAAGRHPDPPRTGTEPPPRPSVCCSDVRGFQWSEGSEEPEPGESEVNPEVLWCDPPHALSCLVGNMKALIPGWWLRVPKPLVDFCNRPILLHQVEALVKAGVNHVILAVSYMSDLLEKEMKEQEKRIRSFVLNSDVICDFPFEDMVRFHQHHGKEGTIVVTKVEEPSKYGVVLYDAESGQIQRFVEKPQVFVSNKINSGLYIFCPSVLHRIQLRPTSIEKEIFPAMAQDGQLFAMELQGEASSGVLDGHRAAQGLPDRGMCLYLQSVKMKHPERLHSGPGIAGNVLVDPSAKIGDNCCIGPNVIIGPGVTVEDGVRI</sequence>
<feature type="domain" description="Mannose-1-phosphate guanyltransferase C-terminal" evidence="5">
    <location>
        <begin position="360"/>
        <end position="396"/>
    </location>
</feature>
<reference evidence="6" key="1">
    <citation type="submission" date="2023-07" db="EMBL/GenBank/DDBJ databases">
        <authorList>
            <person name="Stuckert A."/>
        </authorList>
    </citation>
    <scope>NUCLEOTIDE SEQUENCE</scope>
</reference>
<keyword evidence="7" id="KW-1185">Reference proteome</keyword>
<comment type="caution">
    <text evidence="6">The sequence shown here is derived from an EMBL/GenBank/DDBJ whole genome shotgun (WGS) entry which is preliminary data.</text>
</comment>
<dbReference type="InterPro" id="IPR056729">
    <property type="entry name" value="GMPPB_C"/>
</dbReference>
<evidence type="ECO:0000256" key="1">
    <source>
        <dbReference type="ARBA" id="ARBA00007274"/>
    </source>
</evidence>
<evidence type="ECO:0008006" key="8">
    <source>
        <dbReference type="Google" id="ProtNLM"/>
    </source>
</evidence>
<protein>
    <recommendedName>
        <fullName evidence="8">Nucleotidyl transferase domain-containing protein</fullName>
    </recommendedName>
</protein>
<accession>A0ABN9LRH0</accession>
<dbReference type="Gene3D" id="2.160.10.10">
    <property type="entry name" value="Hexapeptide repeat proteins"/>
    <property type="match status" value="1"/>
</dbReference>
<dbReference type="Gene3D" id="3.90.550.10">
    <property type="entry name" value="Spore Coat Polysaccharide Biosynthesis Protein SpsA, Chain A"/>
    <property type="match status" value="2"/>
</dbReference>
<evidence type="ECO:0000313" key="7">
    <source>
        <dbReference type="Proteomes" id="UP001176940"/>
    </source>
</evidence>
<name>A0ABN9LRH0_9NEOB</name>
<dbReference type="Pfam" id="PF00483">
    <property type="entry name" value="NTP_transferase"/>
    <property type="match status" value="1"/>
</dbReference>
<dbReference type="EMBL" id="CAUEEQ010027041">
    <property type="protein sequence ID" value="CAJ0947637.1"/>
    <property type="molecule type" value="Genomic_DNA"/>
</dbReference>
<dbReference type="Pfam" id="PF25087">
    <property type="entry name" value="GMPPB_C"/>
    <property type="match status" value="1"/>
</dbReference>
<dbReference type="SUPFAM" id="SSF51161">
    <property type="entry name" value="Trimeric LpxA-like enzymes"/>
    <property type="match status" value="1"/>
</dbReference>
<dbReference type="PANTHER" id="PTHR22572">
    <property type="entry name" value="SUGAR-1-PHOSPHATE GUANYL TRANSFERASE"/>
    <property type="match status" value="1"/>
</dbReference>
<evidence type="ECO:0000256" key="3">
    <source>
        <dbReference type="SAM" id="MobiDB-lite"/>
    </source>
</evidence>
<comment type="similarity">
    <text evidence="1">Belongs to the transferase hexapeptide repeat family.</text>
</comment>
<evidence type="ECO:0000259" key="4">
    <source>
        <dbReference type="Pfam" id="PF00483"/>
    </source>
</evidence>
<evidence type="ECO:0000313" key="6">
    <source>
        <dbReference type="EMBL" id="CAJ0947637.1"/>
    </source>
</evidence>
<dbReference type="InterPro" id="IPR018357">
    <property type="entry name" value="Hexapep_transf_CS"/>
</dbReference>
<dbReference type="Proteomes" id="UP001176940">
    <property type="component" value="Unassembled WGS sequence"/>
</dbReference>
<proteinExistence type="inferred from homology"/>
<evidence type="ECO:0000256" key="2">
    <source>
        <dbReference type="ARBA" id="ARBA00022679"/>
    </source>
</evidence>
<dbReference type="InterPro" id="IPR005835">
    <property type="entry name" value="NTP_transferase_dom"/>
</dbReference>
<dbReference type="InterPro" id="IPR011004">
    <property type="entry name" value="Trimer_LpxA-like_sf"/>
</dbReference>